<dbReference type="SUPFAM" id="SSF81383">
    <property type="entry name" value="F-box domain"/>
    <property type="match status" value="1"/>
</dbReference>
<name>A0A9J5YU56_SOLCO</name>
<accession>A0A9J5YU56</accession>
<dbReference type="InterPro" id="IPR013187">
    <property type="entry name" value="F-box-assoc_dom_typ3"/>
</dbReference>
<dbReference type="AlphaFoldDB" id="A0A9J5YU56"/>
<dbReference type="Pfam" id="PF08268">
    <property type="entry name" value="FBA_3"/>
    <property type="match status" value="1"/>
</dbReference>
<reference evidence="2 3" key="1">
    <citation type="submission" date="2020-09" db="EMBL/GenBank/DDBJ databases">
        <title>De no assembly of potato wild relative species, Solanum commersonii.</title>
        <authorList>
            <person name="Cho K."/>
        </authorList>
    </citation>
    <scope>NUCLEOTIDE SEQUENCE [LARGE SCALE GENOMIC DNA]</scope>
    <source>
        <strain evidence="2">LZ3.2</strain>
        <tissue evidence="2">Leaf</tissue>
    </source>
</reference>
<protein>
    <recommendedName>
        <fullName evidence="1">F-box domain-containing protein</fullName>
    </recommendedName>
</protein>
<evidence type="ECO:0000313" key="2">
    <source>
        <dbReference type="EMBL" id="KAG5602430.1"/>
    </source>
</evidence>
<dbReference type="Pfam" id="PF00646">
    <property type="entry name" value="F-box"/>
    <property type="match status" value="1"/>
</dbReference>
<dbReference type="Gene3D" id="1.20.1280.50">
    <property type="match status" value="1"/>
</dbReference>
<dbReference type="InterPro" id="IPR017451">
    <property type="entry name" value="F-box-assoc_interact_dom"/>
</dbReference>
<dbReference type="OrthoDB" id="1305101at2759"/>
<feature type="domain" description="F-box" evidence="1">
    <location>
        <begin position="1"/>
        <end position="40"/>
    </location>
</feature>
<dbReference type="SMART" id="SM00256">
    <property type="entry name" value="FBOX"/>
    <property type="match status" value="1"/>
</dbReference>
<dbReference type="EMBL" id="JACXVP010000006">
    <property type="protein sequence ID" value="KAG5602430.1"/>
    <property type="molecule type" value="Genomic_DNA"/>
</dbReference>
<dbReference type="NCBIfam" id="TIGR01640">
    <property type="entry name" value="F_box_assoc_1"/>
    <property type="match status" value="1"/>
</dbReference>
<gene>
    <name evidence="2" type="ORF">H5410_033800</name>
</gene>
<comment type="caution">
    <text evidence="2">The sequence shown here is derived from an EMBL/GenBank/DDBJ whole genome shotgun (WGS) entry which is preliminary data.</text>
</comment>
<dbReference type="PANTHER" id="PTHR31672:SF13">
    <property type="entry name" value="F-BOX PROTEIN CPR30-LIKE"/>
    <property type="match status" value="1"/>
</dbReference>
<sequence>MEEILMDILSRLPVKSVIRFNCVSKFWKTLIFQPYFKKKHLNHAKNQLSSQNMIFVHWDHKSQLWCVISDNEDIPIFDYCNSNSKPIDGVKIFSSCDGLFLIGIWTDRGIEQPAGLVIWNPSTRQSIRLPHSKFSLQIGYDNDDDGDRGSTYGMAYDSTSDDYKIFRIDISGEKDNEILALKNGSWRIIDGKISGGRTDSRLLRGREFLAFVDGAFHWIGFLSKVCVISFNISDEMYGEISLPETISSQLTLSQFKKAELEVDIHVGVSELRGMLGVYHKDDNNYNLWAMKKYGIKDSWMKLFTIVIAGGSYYNIKPKYTFSDDRVLLCFDKVIWVTPNSTRTEYIYRIISSDPMFPQQDYDKGDVMDEEGDVYTDTLIFPKLGH</sequence>
<dbReference type="InterPro" id="IPR001810">
    <property type="entry name" value="F-box_dom"/>
</dbReference>
<dbReference type="CDD" id="cd22157">
    <property type="entry name" value="F-box_AtFBW1-like"/>
    <property type="match status" value="1"/>
</dbReference>
<dbReference type="InterPro" id="IPR050796">
    <property type="entry name" value="SCF_F-box_component"/>
</dbReference>
<dbReference type="PANTHER" id="PTHR31672">
    <property type="entry name" value="BNACNNG10540D PROTEIN"/>
    <property type="match status" value="1"/>
</dbReference>
<dbReference type="InterPro" id="IPR036047">
    <property type="entry name" value="F-box-like_dom_sf"/>
</dbReference>
<evidence type="ECO:0000313" key="3">
    <source>
        <dbReference type="Proteomes" id="UP000824120"/>
    </source>
</evidence>
<organism evidence="2 3">
    <name type="scientific">Solanum commersonii</name>
    <name type="common">Commerson's wild potato</name>
    <name type="synonym">Commerson's nightshade</name>
    <dbReference type="NCBI Taxonomy" id="4109"/>
    <lineage>
        <taxon>Eukaryota</taxon>
        <taxon>Viridiplantae</taxon>
        <taxon>Streptophyta</taxon>
        <taxon>Embryophyta</taxon>
        <taxon>Tracheophyta</taxon>
        <taxon>Spermatophyta</taxon>
        <taxon>Magnoliopsida</taxon>
        <taxon>eudicotyledons</taxon>
        <taxon>Gunneridae</taxon>
        <taxon>Pentapetalae</taxon>
        <taxon>asterids</taxon>
        <taxon>lamiids</taxon>
        <taxon>Solanales</taxon>
        <taxon>Solanaceae</taxon>
        <taxon>Solanoideae</taxon>
        <taxon>Solaneae</taxon>
        <taxon>Solanum</taxon>
    </lineage>
</organism>
<evidence type="ECO:0000259" key="1">
    <source>
        <dbReference type="SMART" id="SM00256"/>
    </source>
</evidence>
<dbReference type="Proteomes" id="UP000824120">
    <property type="component" value="Chromosome 6"/>
</dbReference>
<keyword evidence="3" id="KW-1185">Reference proteome</keyword>
<proteinExistence type="predicted"/>